<dbReference type="GO" id="GO:0004867">
    <property type="term" value="F:serine-type endopeptidase inhibitor activity"/>
    <property type="evidence" value="ECO:0007669"/>
    <property type="project" value="InterPro"/>
</dbReference>
<dbReference type="PROSITE" id="PS00284">
    <property type="entry name" value="SERPIN"/>
    <property type="match status" value="1"/>
</dbReference>
<dbReference type="Ensembl" id="ENSDCDT00010049126.1">
    <property type="protein sequence ID" value="ENSDCDP00010039349.1"/>
    <property type="gene ID" value="ENSDCDG00010025134.1"/>
</dbReference>
<feature type="region of interest" description="Disordered" evidence="5">
    <location>
        <begin position="25"/>
        <end position="46"/>
    </location>
</feature>
<evidence type="ECO:0000256" key="1">
    <source>
        <dbReference type="ARBA" id="ARBA00009500"/>
    </source>
</evidence>
<evidence type="ECO:0000259" key="7">
    <source>
        <dbReference type="SMART" id="SM00093"/>
    </source>
</evidence>
<evidence type="ECO:0000256" key="2">
    <source>
        <dbReference type="ARBA" id="ARBA00022729"/>
    </source>
</evidence>
<reference evidence="8" key="3">
    <citation type="submission" date="2025-09" db="UniProtKB">
        <authorList>
            <consortium name="Ensembl"/>
        </authorList>
    </citation>
    <scope>IDENTIFICATION</scope>
</reference>
<keyword evidence="2 6" id="KW-0732">Signal</keyword>
<dbReference type="InterPro" id="IPR042185">
    <property type="entry name" value="Serpin_sf_2"/>
</dbReference>
<organism evidence="8 9">
    <name type="scientific">Denticeps clupeoides</name>
    <name type="common">denticle herring</name>
    <dbReference type="NCBI Taxonomy" id="299321"/>
    <lineage>
        <taxon>Eukaryota</taxon>
        <taxon>Metazoa</taxon>
        <taxon>Chordata</taxon>
        <taxon>Craniata</taxon>
        <taxon>Vertebrata</taxon>
        <taxon>Euteleostomi</taxon>
        <taxon>Actinopterygii</taxon>
        <taxon>Neopterygii</taxon>
        <taxon>Teleostei</taxon>
        <taxon>Clupei</taxon>
        <taxon>Clupeiformes</taxon>
        <taxon>Denticipitoidei</taxon>
        <taxon>Denticipitidae</taxon>
        <taxon>Denticeps</taxon>
    </lineage>
</organism>
<dbReference type="PANTHER" id="PTHR11461:SF363">
    <property type="entry name" value="SERINE (OR CYSTEINE) PROTEINASE INHIBITOR, CLADE A (ALPHA-1 ANTIPROTEINASE, ANTITRYPSIN), MEMBER 1, LIKE PRECURSOR-RELATED"/>
    <property type="match status" value="1"/>
</dbReference>
<dbReference type="SMART" id="SM00093">
    <property type="entry name" value="SERPIN"/>
    <property type="match status" value="1"/>
</dbReference>
<reference evidence="8" key="2">
    <citation type="submission" date="2025-08" db="UniProtKB">
        <authorList>
            <consortium name="Ensembl"/>
        </authorList>
    </citation>
    <scope>IDENTIFICATION</scope>
</reference>
<protein>
    <recommendedName>
        <fullName evidence="7">Serpin domain-containing protein</fullName>
    </recommendedName>
</protein>
<keyword evidence="3" id="KW-0325">Glycoprotein</keyword>
<dbReference type="PANTHER" id="PTHR11461">
    <property type="entry name" value="SERINE PROTEASE INHIBITOR, SERPIN"/>
    <property type="match status" value="1"/>
</dbReference>
<feature type="signal peptide" evidence="6">
    <location>
        <begin position="1"/>
        <end position="20"/>
    </location>
</feature>
<dbReference type="GeneTree" id="ENSGT00940000160877"/>
<dbReference type="InterPro" id="IPR036186">
    <property type="entry name" value="Serpin_sf"/>
</dbReference>
<dbReference type="GO" id="GO:0005615">
    <property type="term" value="C:extracellular space"/>
    <property type="evidence" value="ECO:0007669"/>
    <property type="project" value="InterPro"/>
</dbReference>
<accession>A0AAY4D2P7</accession>
<feature type="domain" description="Serpin" evidence="7">
    <location>
        <begin position="59"/>
        <end position="414"/>
    </location>
</feature>
<feature type="chain" id="PRO_5044333667" description="Serpin domain-containing protein" evidence="6">
    <location>
        <begin position="21"/>
        <end position="417"/>
    </location>
</feature>
<dbReference type="Pfam" id="PF00079">
    <property type="entry name" value="Serpin"/>
    <property type="match status" value="1"/>
</dbReference>
<proteinExistence type="inferred from homology"/>
<evidence type="ECO:0000313" key="8">
    <source>
        <dbReference type="Ensembl" id="ENSDCDP00010039349.1"/>
    </source>
</evidence>
<reference evidence="8 9" key="1">
    <citation type="submission" date="2020-06" db="EMBL/GenBank/DDBJ databases">
        <authorList>
            <consortium name="Wellcome Sanger Institute Data Sharing"/>
        </authorList>
    </citation>
    <scope>NUCLEOTIDE SEQUENCE [LARGE SCALE GENOMIC DNA]</scope>
</reference>
<dbReference type="SUPFAM" id="SSF56574">
    <property type="entry name" value="Serpins"/>
    <property type="match status" value="1"/>
</dbReference>
<dbReference type="Proteomes" id="UP000694580">
    <property type="component" value="Chromosome 14"/>
</dbReference>
<dbReference type="Gene3D" id="2.10.310.10">
    <property type="entry name" value="Serpins superfamily"/>
    <property type="match status" value="1"/>
</dbReference>
<name>A0AAY4D2P7_9TELE</name>
<comment type="similarity">
    <text evidence="1 4">Belongs to the serpin family.</text>
</comment>
<dbReference type="FunFam" id="3.30.497.10:FF:000001">
    <property type="entry name" value="Serine protease inhibitor"/>
    <property type="match status" value="1"/>
</dbReference>
<dbReference type="FunFam" id="2.10.310.10:FF:000001">
    <property type="entry name" value="Serpin family A member 1"/>
    <property type="match status" value="1"/>
</dbReference>
<keyword evidence="9" id="KW-1185">Reference proteome</keyword>
<evidence type="ECO:0000256" key="3">
    <source>
        <dbReference type="ARBA" id="ARBA00023180"/>
    </source>
</evidence>
<evidence type="ECO:0000256" key="5">
    <source>
        <dbReference type="SAM" id="MobiDB-lite"/>
    </source>
</evidence>
<gene>
    <name evidence="8" type="primary">SERPINA4</name>
</gene>
<dbReference type="InterPro" id="IPR023796">
    <property type="entry name" value="Serpin_dom"/>
</dbReference>
<dbReference type="AlphaFoldDB" id="A0AAY4D2P7"/>
<dbReference type="InterPro" id="IPR042178">
    <property type="entry name" value="Serpin_sf_1"/>
</dbReference>
<dbReference type="InterPro" id="IPR023795">
    <property type="entry name" value="Serpin_CS"/>
</dbReference>
<evidence type="ECO:0000313" key="9">
    <source>
        <dbReference type="Proteomes" id="UP000694580"/>
    </source>
</evidence>
<dbReference type="Gene3D" id="2.30.39.10">
    <property type="entry name" value="Alpha-1-antitrypsin, domain 1"/>
    <property type="match status" value="1"/>
</dbReference>
<dbReference type="Gene3D" id="3.30.497.10">
    <property type="entry name" value="Antithrombin, subunit I, domain 2"/>
    <property type="match status" value="1"/>
</dbReference>
<dbReference type="InterPro" id="IPR000215">
    <property type="entry name" value="Serpin_fam"/>
</dbReference>
<evidence type="ECO:0000256" key="4">
    <source>
        <dbReference type="RuleBase" id="RU000411"/>
    </source>
</evidence>
<dbReference type="FunFam" id="2.30.39.10:FF:000003">
    <property type="entry name" value="alpha-1-antitrypsin isoform X1"/>
    <property type="match status" value="1"/>
</dbReference>
<sequence>MTGILCRCVSACLLLSVAWASPQDGPDHHQHHLHHDKDQPHPKNGAENVLSSQNADFAFSLYNALNAIPENKDTNIFFSPLSISMALSMLAMGAKGDTHSQLYKALGFSELPPEKVNEGFEHIFHMLGHRRDNMELNANSAVAVDDSFKVLDKYLEDTKHFYESEAFTVDFSKPDIAAEEINKFIAEKTNNTITDMVKDLNPSTLMMLINCIYFKGEWASRFDKEETKKDNFLVNENKKVKVDMMQNTGTFGFYEDKENFTTVVRLPYKGNTSMIIVMPDEGKMNEVENEVRRHHISLCYLSIHLPKFSTSGSYSLLDPLKAMGVEEAFTSKADFSGIAEASMHVAEVCTNVKHKAILKVDEEGTEAAGVTTVEFVRSIVPPQPKEVKINRPFLLFIADHITRSVLFMGKILDPTAD</sequence>
<dbReference type="PRINTS" id="PR00780">
    <property type="entry name" value="LEUSERPINII"/>
</dbReference>
<evidence type="ECO:0000256" key="6">
    <source>
        <dbReference type="SAM" id="SignalP"/>
    </source>
</evidence>